<accession>A0A179HTE0</accession>
<sequence>MKPRAPPPSDVVQTSLGAARRTGKQALGTRLRAIKPTVDKEADLGVRAFVVSQRPAAIWGNALRLWTTLRVAQRPLCGRVVVRVWRAVAPEDSPWHSVRRADHPILGVKRRAQDDIGASVASIQSIVHTRSLPCSARIMTRIPPSCVRSSIQSSILMLHPPVRSSHATSRPLLCARQRAGDGKHVILRYRPELDNDSGERLCHRQPFVALWRQLISSPYVPSHTCTHAGAGAHQESIDRSSMLSSQISELRKEHDHCSRVTPFNRHVPSQIFQGDREPNRTAQPSRIPQYFSHSYSKTVERPCFT</sequence>
<proteinExistence type="predicted"/>
<evidence type="ECO:0000313" key="1">
    <source>
        <dbReference type="EMBL" id="OAQ93746.1"/>
    </source>
</evidence>
<dbReference type="Proteomes" id="UP000078340">
    <property type="component" value="Unassembled WGS sequence"/>
</dbReference>
<reference evidence="1 2" key="1">
    <citation type="submission" date="2016-02" db="EMBL/GenBank/DDBJ databases">
        <title>Biosynthesis of antibiotic leucinostatins and their inhibition on Phytophthora in bio-control Purpureocillium lilacinum.</title>
        <authorList>
            <person name="Wang G."/>
            <person name="Liu Z."/>
            <person name="Lin R."/>
            <person name="Li E."/>
            <person name="Mao Z."/>
            <person name="Ling J."/>
            <person name="Yin W."/>
            <person name="Xie B."/>
        </authorList>
    </citation>
    <scope>NUCLEOTIDE SEQUENCE [LARGE SCALE GENOMIC DNA]</scope>
    <source>
        <strain evidence="1">PLFJ-1</strain>
    </source>
</reference>
<protein>
    <submittedName>
        <fullName evidence="1">Uncharacterized protein</fullName>
    </submittedName>
</protein>
<comment type="caution">
    <text evidence="1">The sequence shown here is derived from an EMBL/GenBank/DDBJ whole genome shotgun (WGS) entry which is preliminary data.</text>
</comment>
<dbReference type="EMBL" id="LSBI01000002">
    <property type="protein sequence ID" value="OAQ93746.1"/>
    <property type="molecule type" value="Genomic_DNA"/>
</dbReference>
<organism evidence="1 2">
    <name type="scientific">Purpureocillium lilacinum</name>
    <name type="common">Paecilomyces lilacinus</name>
    <dbReference type="NCBI Taxonomy" id="33203"/>
    <lineage>
        <taxon>Eukaryota</taxon>
        <taxon>Fungi</taxon>
        <taxon>Dikarya</taxon>
        <taxon>Ascomycota</taxon>
        <taxon>Pezizomycotina</taxon>
        <taxon>Sordariomycetes</taxon>
        <taxon>Hypocreomycetidae</taxon>
        <taxon>Hypocreales</taxon>
        <taxon>Ophiocordycipitaceae</taxon>
        <taxon>Purpureocillium</taxon>
    </lineage>
</organism>
<evidence type="ECO:0000313" key="2">
    <source>
        <dbReference type="Proteomes" id="UP000078340"/>
    </source>
</evidence>
<dbReference type="AlphaFoldDB" id="A0A179HTE0"/>
<name>A0A179HTE0_PURLI</name>
<gene>
    <name evidence="1" type="ORF">VFPFJ_02908</name>
</gene>